<dbReference type="Proteomes" id="UP001233999">
    <property type="component" value="Unassembled WGS sequence"/>
</dbReference>
<name>A0AAD8AEJ0_DIPPU</name>
<dbReference type="AlphaFoldDB" id="A0AAD8AEJ0"/>
<reference evidence="1" key="2">
    <citation type="submission" date="2023-05" db="EMBL/GenBank/DDBJ databases">
        <authorList>
            <person name="Fouks B."/>
        </authorList>
    </citation>
    <scope>NUCLEOTIDE SEQUENCE</scope>
    <source>
        <strain evidence="1">Stay&amp;Tobe</strain>
        <tissue evidence="1">Testes</tissue>
    </source>
</reference>
<protein>
    <submittedName>
        <fullName evidence="1">Uncharacterized protein</fullName>
    </submittedName>
</protein>
<feature type="non-terminal residue" evidence="1">
    <location>
        <position position="1"/>
    </location>
</feature>
<comment type="caution">
    <text evidence="1">The sequence shown here is derived from an EMBL/GenBank/DDBJ whole genome shotgun (WGS) entry which is preliminary data.</text>
</comment>
<evidence type="ECO:0000313" key="2">
    <source>
        <dbReference type="Proteomes" id="UP001233999"/>
    </source>
</evidence>
<evidence type="ECO:0000313" key="1">
    <source>
        <dbReference type="EMBL" id="KAJ9597547.1"/>
    </source>
</evidence>
<keyword evidence="2" id="KW-1185">Reference proteome</keyword>
<dbReference type="EMBL" id="JASPKZ010001601">
    <property type="protein sequence ID" value="KAJ9597547.1"/>
    <property type="molecule type" value="Genomic_DNA"/>
</dbReference>
<reference evidence="1" key="1">
    <citation type="journal article" date="2023" name="IScience">
        <title>Live-bearing cockroach genome reveals convergent evolutionary mechanisms linked to viviparity in insects and beyond.</title>
        <authorList>
            <person name="Fouks B."/>
            <person name="Harrison M.C."/>
            <person name="Mikhailova A.A."/>
            <person name="Marchal E."/>
            <person name="English S."/>
            <person name="Carruthers M."/>
            <person name="Jennings E.C."/>
            <person name="Chiamaka E.L."/>
            <person name="Frigard R.A."/>
            <person name="Pippel M."/>
            <person name="Attardo G.M."/>
            <person name="Benoit J.B."/>
            <person name="Bornberg-Bauer E."/>
            <person name="Tobe S.S."/>
        </authorList>
    </citation>
    <scope>NUCLEOTIDE SEQUENCE</scope>
    <source>
        <strain evidence="1">Stay&amp;Tobe</strain>
    </source>
</reference>
<proteinExistence type="predicted"/>
<organism evidence="1 2">
    <name type="scientific">Diploptera punctata</name>
    <name type="common">Pacific beetle cockroach</name>
    <dbReference type="NCBI Taxonomy" id="6984"/>
    <lineage>
        <taxon>Eukaryota</taxon>
        <taxon>Metazoa</taxon>
        <taxon>Ecdysozoa</taxon>
        <taxon>Arthropoda</taxon>
        <taxon>Hexapoda</taxon>
        <taxon>Insecta</taxon>
        <taxon>Pterygota</taxon>
        <taxon>Neoptera</taxon>
        <taxon>Polyneoptera</taxon>
        <taxon>Dictyoptera</taxon>
        <taxon>Blattodea</taxon>
        <taxon>Blaberoidea</taxon>
        <taxon>Blaberidae</taxon>
        <taxon>Diplopterinae</taxon>
        <taxon>Diploptera</taxon>
    </lineage>
</organism>
<accession>A0AAD8AEJ0</accession>
<sequence length="90" mass="10911">NLSKEHKDRKVPSIDFDLDKDLFRMEDLRKEHKGHKVPSIDFDLGKDLFRMEDLRKEHKDRKDLRKNMNYGYHLYFSSFSTLAFPADKYC</sequence>
<feature type="non-terminal residue" evidence="1">
    <location>
        <position position="90"/>
    </location>
</feature>
<gene>
    <name evidence="1" type="ORF">L9F63_011605</name>
</gene>